<dbReference type="Proteomes" id="UP001417504">
    <property type="component" value="Unassembled WGS sequence"/>
</dbReference>
<proteinExistence type="predicted"/>
<evidence type="ECO:0000313" key="1">
    <source>
        <dbReference type="EMBL" id="KAK9109508.1"/>
    </source>
</evidence>
<gene>
    <name evidence="1" type="ORF">Sjap_017568</name>
</gene>
<organism evidence="1 2">
    <name type="scientific">Stephania japonica</name>
    <dbReference type="NCBI Taxonomy" id="461633"/>
    <lineage>
        <taxon>Eukaryota</taxon>
        <taxon>Viridiplantae</taxon>
        <taxon>Streptophyta</taxon>
        <taxon>Embryophyta</taxon>
        <taxon>Tracheophyta</taxon>
        <taxon>Spermatophyta</taxon>
        <taxon>Magnoliopsida</taxon>
        <taxon>Ranunculales</taxon>
        <taxon>Menispermaceae</taxon>
        <taxon>Menispermoideae</taxon>
        <taxon>Cissampelideae</taxon>
        <taxon>Stephania</taxon>
    </lineage>
</organism>
<sequence length="67" mass="7516">MEDNRVRNNYKSINQIFSNKEVSISQLTLAQEKLVRLLTLSFVLDRIRDRLGNAPASSTALALALTP</sequence>
<keyword evidence="2" id="KW-1185">Reference proteome</keyword>
<dbReference type="EMBL" id="JBBNAE010000007">
    <property type="protein sequence ID" value="KAK9109508.1"/>
    <property type="molecule type" value="Genomic_DNA"/>
</dbReference>
<dbReference type="AlphaFoldDB" id="A0AAP0NJL1"/>
<reference evidence="1 2" key="1">
    <citation type="submission" date="2024-01" db="EMBL/GenBank/DDBJ databases">
        <title>Genome assemblies of Stephania.</title>
        <authorList>
            <person name="Yang L."/>
        </authorList>
    </citation>
    <scope>NUCLEOTIDE SEQUENCE [LARGE SCALE GENOMIC DNA]</scope>
    <source>
        <strain evidence="1">QJT</strain>
        <tissue evidence="1">Leaf</tissue>
    </source>
</reference>
<accession>A0AAP0NJL1</accession>
<name>A0AAP0NJL1_9MAGN</name>
<evidence type="ECO:0000313" key="2">
    <source>
        <dbReference type="Proteomes" id="UP001417504"/>
    </source>
</evidence>
<comment type="caution">
    <text evidence="1">The sequence shown here is derived from an EMBL/GenBank/DDBJ whole genome shotgun (WGS) entry which is preliminary data.</text>
</comment>
<protein>
    <submittedName>
        <fullName evidence="1">Uncharacterized protein</fullName>
    </submittedName>
</protein>